<dbReference type="Proteomes" id="UP000631312">
    <property type="component" value="Unassembled WGS sequence"/>
</dbReference>
<dbReference type="RefSeq" id="WP_188125598.1">
    <property type="nucleotide sequence ID" value="NZ_BOMP01000115.1"/>
</dbReference>
<keyword evidence="1" id="KW-0678">Repressor</keyword>
<evidence type="ECO:0000259" key="6">
    <source>
        <dbReference type="Pfam" id="PF02909"/>
    </source>
</evidence>
<dbReference type="Proteomes" id="UP000590511">
    <property type="component" value="Unassembled WGS sequence"/>
</dbReference>
<dbReference type="PRINTS" id="PR00400">
    <property type="entry name" value="TETREPRESSOR"/>
</dbReference>
<dbReference type="InterPro" id="IPR036271">
    <property type="entry name" value="Tet_transcr_reg_TetR-rel_C_sf"/>
</dbReference>
<dbReference type="Pfam" id="PF02909">
    <property type="entry name" value="TetR_C_1"/>
    <property type="match status" value="1"/>
</dbReference>
<evidence type="ECO:0000256" key="5">
    <source>
        <dbReference type="SAM" id="MobiDB-lite"/>
    </source>
</evidence>
<sequence length="230" mass="24531">MPRPATPKLSVDKIARAALALVDTRGEFTLGEVAAALSVRPSSLYNHIAGKTDIIEAMRALIFAETPPAPTLPTWHETLRALLRRYREAFARHPRLIPMLTAHTVSSPDVVHMYDDIATVLHTAGIPPTQLLDVITVLDSFVIGSALDIAAPDQVWDPNQARNPILVTAIEAAGQGRPRADRAFELGLDLILSAVAAIPPQSTPSPVRAKTSPAPPATVCRAEPLPPAPG</sequence>
<organism evidence="8 9">
    <name type="scientific">Actinoplanes lobatus</name>
    <dbReference type="NCBI Taxonomy" id="113568"/>
    <lineage>
        <taxon>Bacteria</taxon>
        <taxon>Bacillati</taxon>
        <taxon>Actinomycetota</taxon>
        <taxon>Actinomycetes</taxon>
        <taxon>Micromonosporales</taxon>
        <taxon>Micromonosporaceae</taxon>
        <taxon>Actinoplanes</taxon>
    </lineage>
</organism>
<name>A0A7W7HNV6_9ACTN</name>
<evidence type="ECO:0000256" key="1">
    <source>
        <dbReference type="ARBA" id="ARBA00022491"/>
    </source>
</evidence>
<evidence type="ECO:0000256" key="4">
    <source>
        <dbReference type="ARBA" id="ARBA00023163"/>
    </source>
</evidence>
<evidence type="ECO:0000313" key="8">
    <source>
        <dbReference type="EMBL" id="MBB4753965.1"/>
    </source>
</evidence>
<dbReference type="InterPro" id="IPR004111">
    <property type="entry name" value="Repressor_TetR_C"/>
</dbReference>
<dbReference type="AlphaFoldDB" id="A0A7W7HNV6"/>
<feature type="region of interest" description="Disordered" evidence="5">
    <location>
        <begin position="201"/>
        <end position="230"/>
    </location>
</feature>
<dbReference type="PANTHER" id="PTHR30055:SF151">
    <property type="entry name" value="TRANSCRIPTIONAL REGULATORY PROTEIN"/>
    <property type="match status" value="1"/>
</dbReference>
<proteinExistence type="predicted"/>
<keyword evidence="10" id="KW-1185">Reference proteome</keyword>
<reference evidence="8 9" key="1">
    <citation type="submission" date="2020-08" db="EMBL/GenBank/DDBJ databases">
        <title>Sequencing the genomes of 1000 actinobacteria strains.</title>
        <authorList>
            <person name="Klenk H.-P."/>
        </authorList>
    </citation>
    <scope>NUCLEOTIDE SEQUENCE [LARGE SCALE GENOMIC DNA]</scope>
    <source>
        <strain evidence="8 9">DSM 43150</strain>
    </source>
</reference>
<keyword evidence="4" id="KW-0804">Transcription</keyword>
<protein>
    <submittedName>
        <fullName evidence="8">AcrR family transcriptional regulator</fullName>
    </submittedName>
    <submittedName>
        <fullName evidence="7">Tetracycline repressor, C-all-alpha domain protein</fullName>
    </submittedName>
</protein>
<dbReference type="InterPro" id="IPR003012">
    <property type="entry name" value="Tet_transcr_reg_TetR"/>
</dbReference>
<dbReference type="SUPFAM" id="SSF48498">
    <property type="entry name" value="Tetracyclin repressor-like, C-terminal domain"/>
    <property type="match status" value="1"/>
</dbReference>
<evidence type="ECO:0000313" key="9">
    <source>
        <dbReference type="Proteomes" id="UP000590511"/>
    </source>
</evidence>
<dbReference type="EMBL" id="BOMP01000115">
    <property type="protein sequence ID" value="GIE44015.1"/>
    <property type="molecule type" value="Genomic_DNA"/>
</dbReference>
<evidence type="ECO:0000313" key="7">
    <source>
        <dbReference type="EMBL" id="GIE44015.1"/>
    </source>
</evidence>
<dbReference type="GO" id="GO:0045892">
    <property type="term" value="P:negative regulation of DNA-templated transcription"/>
    <property type="evidence" value="ECO:0007669"/>
    <property type="project" value="InterPro"/>
</dbReference>
<dbReference type="Gene3D" id="1.10.357.10">
    <property type="entry name" value="Tetracycline Repressor, domain 2"/>
    <property type="match status" value="1"/>
</dbReference>
<dbReference type="GO" id="GO:0000976">
    <property type="term" value="F:transcription cis-regulatory region binding"/>
    <property type="evidence" value="ECO:0007669"/>
    <property type="project" value="TreeGrafter"/>
</dbReference>
<dbReference type="EMBL" id="JACHNC010000001">
    <property type="protein sequence ID" value="MBB4753965.1"/>
    <property type="molecule type" value="Genomic_DNA"/>
</dbReference>
<evidence type="ECO:0000256" key="2">
    <source>
        <dbReference type="ARBA" id="ARBA00023015"/>
    </source>
</evidence>
<accession>A0A7W7HNV6</accession>
<dbReference type="PANTHER" id="PTHR30055">
    <property type="entry name" value="HTH-TYPE TRANSCRIPTIONAL REGULATOR RUTR"/>
    <property type="match status" value="1"/>
</dbReference>
<comment type="caution">
    <text evidence="8">The sequence shown here is derived from an EMBL/GenBank/DDBJ whole genome shotgun (WGS) entry which is preliminary data.</text>
</comment>
<dbReference type="GO" id="GO:0003700">
    <property type="term" value="F:DNA-binding transcription factor activity"/>
    <property type="evidence" value="ECO:0007669"/>
    <property type="project" value="TreeGrafter"/>
</dbReference>
<gene>
    <name evidence="7" type="ORF">Alo02nite_69130</name>
    <name evidence="8" type="ORF">BJ964_008126</name>
</gene>
<keyword evidence="3" id="KW-0238">DNA-binding</keyword>
<dbReference type="InterPro" id="IPR009057">
    <property type="entry name" value="Homeodomain-like_sf"/>
</dbReference>
<reference evidence="7 10" key="2">
    <citation type="submission" date="2021-01" db="EMBL/GenBank/DDBJ databases">
        <title>Whole genome shotgun sequence of Actinoplanes lobatus NBRC 12513.</title>
        <authorList>
            <person name="Komaki H."/>
            <person name="Tamura T."/>
        </authorList>
    </citation>
    <scope>NUCLEOTIDE SEQUENCE [LARGE SCALE GENOMIC DNA]</scope>
    <source>
        <strain evidence="7 10">NBRC 12513</strain>
    </source>
</reference>
<keyword evidence="2" id="KW-0805">Transcription regulation</keyword>
<feature type="domain" description="Tetracycline repressor TetR C-terminal" evidence="6">
    <location>
        <begin position="70"/>
        <end position="196"/>
    </location>
</feature>
<evidence type="ECO:0000313" key="10">
    <source>
        <dbReference type="Proteomes" id="UP000631312"/>
    </source>
</evidence>
<dbReference type="SUPFAM" id="SSF46689">
    <property type="entry name" value="Homeodomain-like"/>
    <property type="match status" value="1"/>
</dbReference>
<dbReference type="InterPro" id="IPR050109">
    <property type="entry name" value="HTH-type_TetR-like_transc_reg"/>
</dbReference>
<dbReference type="GO" id="GO:0046677">
    <property type="term" value="P:response to antibiotic"/>
    <property type="evidence" value="ECO:0007669"/>
    <property type="project" value="InterPro"/>
</dbReference>
<evidence type="ECO:0000256" key="3">
    <source>
        <dbReference type="ARBA" id="ARBA00023125"/>
    </source>
</evidence>